<evidence type="ECO:0000313" key="2">
    <source>
        <dbReference type="Proteomes" id="UP001141619"/>
    </source>
</evidence>
<evidence type="ECO:0000313" key="1">
    <source>
        <dbReference type="EMBL" id="MDA5194237.1"/>
    </source>
</evidence>
<comment type="caution">
    <text evidence="1">The sequence shown here is derived from an EMBL/GenBank/DDBJ whole genome shotgun (WGS) entry which is preliminary data.</text>
</comment>
<sequence>MEQFLPIIIQAIAGGAGGGILGQILKSKSLGPLGNIIAGAVGGIGAGQGLDASGIMAQMAPMLGGDHVATAISSLIGGGVLQAIGSLVAGKKTA</sequence>
<reference evidence="1" key="2">
    <citation type="journal article" date="2023" name="Syst. Appl. Microbiol.">
        <title>Govania unica gen. nov., sp. nov., a rare biosphere bacterium that represents a novel family in the class Alphaproteobacteria.</title>
        <authorList>
            <person name="Vandamme P."/>
            <person name="Peeters C."/>
            <person name="Hettiarachchi A."/>
            <person name="Cnockaert M."/>
            <person name="Carlier A."/>
        </authorList>
    </citation>
    <scope>NUCLEOTIDE SEQUENCE</scope>
    <source>
        <strain evidence="1">LMG 31809</strain>
    </source>
</reference>
<proteinExistence type="predicted"/>
<dbReference type="Proteomes" id="UP001141619">
    <property type="component" value="Unassembled WGS sequence"/>
</dbReference>
<dbReference type="EMBL" id="JANWOI010000003">
    <property type="protein sequence ID" value="MDA5194237.1"/>
    <property type="molecule type" value="Genomic_DNA"/>
</dbReference>
<dbReference type="AlphaFoldDB" id="A0A9X3Z7J8"/>
<organism evidence="1 2">
    <name type="scientific">Govanella unica</name>
    <dbReference type="NCBI Taxonomy" id="2975056"/>
    <lineage>
        <taxon>Bacteria</taxon>
        <taxon>Pseudomonadati</taxon>
        <taxon>Pseudomonadota</taxon>
        <taxon>Alphaproteobacteria</taxon>
        <taxon>Emcibacterales</taxon>
        <taxon>Govanellaceae</taxon>
        <taxon>Govanella</taxon>
    </lineage>
</organism>
<keyword evidence="2" id="KW-1185">Reference proteome</keyword>
<dbReference type="RefSeq" id="WP_274943941.1">
    <property type="nucleotide sequence ID" value="NZ_JANWOI010000003.1"/>
</dbReference>
<accession>A0A9X3Z7J8</accession>
<name>A0A9X3Z7J8_9PROT</name>
<protein>
    <recommendedName>
        <fullName evidence="3">DNA methyltransferase</fullName>
    </recommendedName>
</protein>
<gene>
    <name evidence="1" type="ORF">NYP16_09770</name>
</gene>
<reference evidence="1" key="1">
    <citation type="submission" date="2022-08" db="EMBL/GenBank/DDBJ databases">
        <authorList>
            <person name="Vandamme P."/>
            <person name="Hettiarachchi A."/>
            <person name="Peeters C."/>
            <person name="Cnockaert M."/>
            <person name="Carlier A."/>
        </authorList>
    </citation>
    <scope>NUCLEOTIDE SEQUENCE</scope>
    <source>
        <strain evidence="1">LMG 31809</strain>
    </source>
</reference>
<evidence type="ECO:0008006" key="3">
    <source>
        <dbReference type="Google" id="ProtNLM"/>
    </source>
</evidence>